<dbReference type="AlphaFoldDB" id="A0A061S172"/>
<evidence type="ECO:0000313" key="2">
    <source>
        <dbReference type="EMBL" id="JAC77993.1"/>
    </source>
</evidence>
<organism evidence="2">
    <name type="scientific">Tetraselmis sp. GSL018</name>
    <dbReference type="NCBI Taxonomy" id="582737"/>
    <lineage>
        <taxon>Eukaryota</taxon>
        <taxon>Viridiplantae</taxon>
        <taxon>Chlorophyta</taxon>
        <taxon>core chlorophytes</taxon>
        <taxon>Chlorodendrophyceae</taxon>
        <taxon>Chlorodendrales</taxon>
        <taxon>Chlorodendraceae</taxon>
        <taxon>Tetraselmis</taxon>
    </lineage>
</organism>
<dbReference type="Pfam" id="PF00168">
    <property type="entry name" value="C2"/>
    <property type="match status" value="1"/>
</dbReference>
<accession>A0A061S172</accession>
<evidence type="ECO:0000259" key="1">
    <source>
        <dbReference type="Pfam" id="PF00168"/>
    </source>
</evidence>
<dbReference type="Gene3D" id="2.60.40.150">
    <property type="entry name" value="C2 domain"/>
    <property type="match status" value="1"/>
</dbReference>
<sequence>MPKLSVEVTSANVKKLDLKAYNVDKAACYVKLTCGDKEVRTKKLPGLDPVFEETFDFEFDDPATTKFAGCFFMGSDGNEVQVGDQIDFLLTALNKGKPTYKALIVPGGKVEMLATAVDFGKEADESGEDVAGLLDTLDDGAGMMMDDDDEDDE</sequence>
<proteinExistence type="predicted"/>
<protein>
    <recommendedName>
        <fullName evidence="1">C2 domain-containing protein</fullName>
    </recommendedName>
</protein>
<reference evidence="2" key="1">
    <citation type="submission" date="2014-05" db="EMBL/GenBank/DDBJ databases">
        <title>The transcriptome of the halophilic microalga Tetraselmis sp. GSL018 isolated from the Great Salt Lake, Utah.</title>
        <authorList>
            <person name="Jinkerson R.E."/>
            <person name="D'Adamo S."/>
            <person name="Posewitz M.C."/>
        </authorList>
    </citation>
    <scope>NUCLEOTIDE SEQUENCE</scope>
    <source>
        <strain evidence="2">GSL018</strain>
    </source>
</reference>
<name>A0A061S172_9CHLO</name>
<feature type="domain" description="C2" evidence="1">
    <location>
        <begin position="5"/>
        <end position="64"/>
    </location>
</feature>
<dbReference type="EMBL" id="GBEZ01007470">
    <property type="protein sequence ID" value="JAC77993.1"/>
    <property type="molecule type" value="Transcribed_RNA"/>
</dbReference>
<dbReference type="SUPFAM" id="SSF49562">
    <property type="entry name" value="C2 domain (Calcium/lipid-binding domain, CaLB)"/>
    <property type="match status" value="1"/>
</dbReference>
<dbReference type="InterPro" id="IPR000008">
    <property type="entry name" value="C2_dom"/>
</dbReference>
<dbReference type="InterPro" id="IPR035892">
    <property type="entry name" value="C2_domain_sf"/>
</dbReference>
<dbReference type="CDD" id="cd00030">
    <property type="entry name" value="C2"/>
    <property type="match status" value="1"/>
</dbReference>
<gene>
    <name evidence="2" type="ORF">TSPGSL018_16291</name>
</gene>